<accession>A0ABT6Z6L2</accession>
<dbReference type="PIRSF" id="PIRSF000350">
    <property type="entry name" value="Mercury_reductase_MerA"/>
    <property type="match status" value="1"/>
</dbReference>
<dbReference type="EC" id="1.8.1.4" evidence="3 13"/>
<dbReference type="InterPro" id="IPR016156">
    <property type="entry name" value="FAD/NAD-linked_Rdtase_dimer_sf"/>
</dbReference>
<dbReference type="SUPFAM" id="SSF55424">
    <property type="entry name" value="FAD/NAD-linked reductases, dimerisation (C-terminal) domain"/>
    <property type="match status" value="1"/>
</dbReference>
<keyword evidence="10" id="KW-1015">Disulfide bond</keyword>
<keyword evidence="11 13" id="KW-0676">Redox-active center</keyword>
<keyword evidence="9 13" id="KW-0520">NAD</keyword>
<dbReference type="InterPro" id="IPR023753">
    <property type="entry name" value="FAD/NAD-binding_dom"/>
</dbReference>
<keyword evidence="6 13" id="KW-0285">Flavoprotein</keyword>
<dbReference type="InterPro" id="IPR050151">
    <property type="entry name" value="Class-I_Pyr_Nuc-Dis_Oxidored"/>
</dbReference>
<dbReference type="Pfam" id="PF07992">
    <property type="entry name" value="Pyr_redox_2"/>
    <property type="match status" value="1"/>
</dbReference>
<dbReference type="NCBIfam" id="TIGR01350">
    <property type="entry name" value="lipoamide_DH"/>
    <property type="match status" value="1"/>
</dbReference>
<sequence length="464" mass="48937">MATTYDLIVIGSGPGGYVAAIRASQLGLKCAVVERESLGGICLNWGCIPTKALLKSAQVFEYIKHASDYGITVSEASADFGAVIKRSRGVADSMSKGVQFLMKKNKIDVIMGNGKVKPGKKVEVTAADGAVTVYDAKNIMIATGARARALPNIPIDGVKVIDYRKAMSLETQPKSLVVIGSGAIGVEFAYVYAAMGTKVTIVEFMPNIVPVEDEDVSKELAKQYKKLGIDIHTNSSVESVDTAGEGCKVSVKTPSGNITIDCDIVLSAAGVISNLENVGLEDVGIITDKGKILVNQWYETNIPGYYAIGDVTPGPALAHVASAEGIICVEKIANHPVHPLDYSNIPGCTYCSPEIASVGLTEKKAKEAGYEIKVGKFPFVASGKATAAGARDGFVKVIFDAKYGEFLGAHMIGYNVTEMIAEVVVARRLETTAHEIMTAVHPHPTISEAIKGATEAAYGCAVDL</sequence>
<keyword evidence="17" id="KW-1185">Reference proteome</keyword>
<feature type="domain" description="FAD/NAD(P)-binding" evidence="15">
    <location>
        <begin position="5"/>
        <end position="325"/>
    </location>
</feature>
<dbReference type="InterPro" id="IPR006258">
    <property type="entry name" value="Lipoamide_DH"/>
</dbReference>
<evidence type="ECO:0000313" key="17">
    <source>
        <dbReference type="Proteomes" id="UP001225761"/>
    </source>
</evidence>
<dbReference type="SUPFAM" id="SSF51905">
    <property type="entry name" value="FAD/NAD(P)-binding domain"/>
    <property type="match status" value="1"/>
</dbReference>
<evidence type="ECO:0000256" key="9">
    <source>
        <dbReference type="ARBA" id="ARBA00023027"/>
    </source>
</evidence>
<evidence type="ECO:0000256" key="11">
    <source>
        <dbReference type="ARBA" id="ARBA00023284"/>
    </source>
</evidence>
<evidence type="ECO:0000313" key="16">
    <source>
        <dbReference type="EMBL" id="MDI9876740.1"/>
    </source>
</evidence>
<name>A0ABT6Z6L2_9BACT</name>
<dbReference type="GO" id="GO:0004148">
    <property type="term" value="F:dihydrolipoyl dehydrogenase (NADH) activity"/>
    <property type="evidence" value="ECO:0007669"/>
    <property type="project" value="UniProtKB-EC"/>
</dbReference>
<evidence type="ECO:0000256" key="10">
    <source>
        <dbReference type="ARBA" id="ARBA00023157"/>
    </source>
</evidence>
<dbReference type="InterPro" id="IPR036188">
    <property type="entry name" value="FAD/NAD-bd_sf"/>
</dbReference>
<evidence type="ECO:0000256" key="7">
    <source>
        <dbReference type="ARBA" id="ARBA00022827"/>
    </source>
</evidence>
<comment type="similarity">
    <text evidence="2 13">Belongs to the class-I pyridine nucleotide-disulfide oxidoreductase family.</text>
</comment>
<comment type="subcellular location">
    <subcellularLocation>
        <location evidence="1">Cytoplasm</location>
    </subcellularLocation>
</comment>
<organism evidence="16 17">
    <name type="scientific">Flectobacillus rivi</name>
    <dbReference type="NCBI Taxonomy" id="2984209"/>
    <lineage>
        <taxon>Bacteria</taxon>
        <taxon>Pseudomonadati</taxon>
        <taxon>Bacteroidota</taxon>
        <taxon>Cytophagia</taxon>
        <taxon>Cytophagales</taxon>
        <taxon>Flectobacillaceae</taxon>
        <taxon>Flectobacillus</taxon>
    </lineage>
</organism>
<evidence type="ECO:0000256" key="4">
    <source>
        <dbReference type="ARBA" id="ARBA00016961"/>
    </source>
</evidence>
<evidence type="ECO:0000256" key="13">
    <source>
        <dbReference type="RuleBase" id="RU003692"/>
    </source>
</evidence>
<gene>
    <name evidence="16" type="primary">lpdA</name>
    <name evidence="16" type="ORF">QM481_19550</name>
</gene>
<comment type="cofactor">
    <cofactor evidence="13">
        <name>FAD</name>
        <dbReference type="ChEBI" id="CHEBI:57692"/>
    </cofactor>
    <text evidence="13">Binds 1 FAD per subunit.</text>
</comment>
<dbReference type="InterPro" id="IPR001100">
    <property type="entry name" value="Pyr_nuc-diS_OxRdtase"/>
</dbReference>
<evidence type="ECO:0000256" key="8">
    <source>
        <dbReference type="ARBA" id="ARBA00023002"/>
    </source>
</evidence>
<dbReference type="InterPro" id="IPR012999">
    <property type="entry name" value="Pyr_OxRdtase_I_AS"/>
</dbReference>
<dbReference type="PRINTS" id="PR00368">
    <property type="entry name" value="FADPNR"/>
</dbReference>
<dbReference type="Gene3D" id="3.30.390.30">
    <property type="match status" value="1"/>
</dbReference>
<dbReference type="InterPro" id="IPR004099">
    <property type="entry name" value="Pyr_nucl-diS_OxRdtase_dimer"/>
</dbReference>
<dbReference type="PANTHER" id="PTHR22912:SF217">
    <property type="entry name" value="DIHYDROLIPOYL DEHYDROGENASE"/>
    <property type="match status" value="1"/>
</dbReference>
<evidence type="ECO:0000256" key="5">
    <source>
        <dbReference type="ARBA" id="ARBA00022490"/>
    </source>
</evidence>
<dbReference type="PANTHER" id="PTHR22912">
    <property type="entry name" value="DISULFIDE OXIDOREDUCTASE"/>
    <property type="match status" value="1"/>
</dbReference>
<evidence type="ECO:0000259" key="14">
    <source>
        <dbReference type="Pfam" id="PF02852"/>
    </source>
</evidence>
<dbReference type="EMBL" id="JASHIE010000015">
    <property type="protein sequence ID" value="MDI9876740.1"/>
    <property type="molecule type" value="Genomic_DNA"/>
</dbReference>
<dbReference type="RefSeq" id="WP_166553166.1">
    <property type="nucleotide sequence ID" value="NZ_JASHIE010000015.1"/>
</dbReference>
<evidence type="ECO:0000259" key="15">
    <source>
        <dbReference type="Pfam" id="PF07992"/>
    </source>
</evidence>
<dbReference type="PRINTS" id="PR00411">
    <property type="entry name" value="PNDRDTASEI"/>
</dbReference>
<evidence type="ECO:0000256" key="1">
    <source>
        <dbReference type="ARBA" id="ARBA00004496"/>
    </source>
</evidence>
<evidence type="ECO:0000256" key="2">
    <source>
        <dbReference type="ARBA" id="ARBA00007532"/>
    </source>
</evidence>
<comment type="caution">
    <text evidence="16">The sequence shown here is derived from an EMBL/GenBank/DDBJ whole genome shotgun (WGS) entry which is preliminary data.</text>
</comment>
<protein>
    <recommendedName>
        <fullName evidence="4 13">Dihydrolipoyl dehydrogenase</fullName>
        <ecNumber evidence="3 13">1.8.1.4</ecNumber>
    </recommendedName>
</protein>
<comment type="miscellaneous">
    <text evidence="13">The active site is a redox-active disulfide bond.</text>
</comment>
<keyword evidence="5" id="KW-0963">Cytoplasm</keyword>
<proteinExistence type="inferred from homology"/>
<evidence type="ECO:0000256" key="3">
    <source>
        <dbReference type="ARBA" id="ARBA00012608"/>
    </source>
</evidence>
<comment type="catalytic activity">
    <reaction evidence="12 13">
        <text>N(6)-[(R)-dihydrolipoyl]-L-lysyl-[protein] + NAD(+) = N(6)-[(R)-lipoyl]-L-lysyl-[protein] + NADH + H(+)</text>
        <dbReference type="Rhea" id="RHEA:15045"/>
        <dbReference type="Rhea" id="RHEA-COMP:10474"/>
        <dbReference type="Rhea" id="RHEA-COMP:10475"/>
        <dbReference type="ChEBI" id="CHEBI:15378"/>
        <dbReference type="ChEBI" id="CHEBI:57540"/>
        <dbReference type="ChEBI" id="CHEBI:57945"/>
        <dbReference type="ChEBI" id="CHEBI:83099"/>
        <dbReference type="ChEBI" id="CHEBI:83100"/>
        <dbReference type="EC" id="1.8.1.4"/>
    </reaction>
</comment>
<dbReference type="Gene3D" id="3.50.50.60">
    <property type="entry name" value="FAD/NAD(P)-binding domain"/>
    <property type="match status" value="2"/>
</dbReference>
<feature type="domain" description="Pyridine nucleotide-disulphide oxidoreductase dimerisation" evidence="14">
    <location>
        <begin position="345"/>
        <end position="453"/>
    </location>
</feature>
<dbReference type="Proteomes" id="UP001225761">
    <property type="component" value="Unassembled WGS sequence"/>
</dbReference>
<evidence type="ECO:0000256" key="12">
    <source>
        <dbReference type="ARBA" id="ARBA00049187"/>
    </source>
</evidence>
<dbReference type="Pfam" id="PF02852">
    <property type="entry name" value="Pyr_redox_dim"/>
    <property type="match status" value="1"/>
</dbReference>
<reference evidence="16 17" key="1">
    <citation type="submission" date="2023-05" db="EMBL/GenBank/DDBJ databases">
        <title>Novel species of genus Flectobacillus isolated from stream in China.</title>
        <authorList>
            <person name="Lu H."/>
        </authorList>
    </citation>
    <scope>NUCLEOTIDE SEQUENCE [LARGE SCALE GENOMIC DNA]</scope>
    <source>
        <strain evidence="16 17">LFS242W</strain>
    </source>
</reference>
<keyword evidence="8 13" id="KW-0560">Oxidoreductase</keyword>
<keyword evidence="7 13" id="KW-0274">FAD</keyword>
<dbReference type="PROSITE" id="PS00076">
    <property type="entry name" value="PYRIDINE_REDOX_1"/>
    <property type="match status" value="1"/>
</dbReference>
<evidence type="ECO:0000256" key="6">
    <source>
        <dbReference type="ARBA" id="ARBA00022630"/>
    </source>
</evidence>